<reference evidence="2" key="1">
    <citation type="submission" date="2021-01" db="EMBL/GenBank/DDBJ databases">
        <authorList>
            <person name="Corre E."/>
            <person name="Pelletier E."/>
            <person name="Niang G."/>
            <person name="Scheremetjew M."/>
            <person name="Finn R."/>
            <person name="Kale V."/>
            <person name="Holt S."/>
            <person name="Cochrane G."/>
            <person name="Meng A."/>
            <person name="Brown T."/>
            <person name="Cohen L."/>
        </authorList>
    </citation>
    <scope>NUCLEOTIDE SEQUENCE</scope>
    <source>
        <strain evidence="2">CCMP1510</strain>
    </source>
</reference>
<feature type="signal peptide" evidence="1">
    <location>
        <begin position="1"/>
        <end position="18"/>
    </location>
</feature>
<dbReference type="AlphaFoldDB" id="A0A7S3JUK0"/>
<name>A0A7S3JUK0_9STRA</name>
<proteinExistence type="predicted"/>
<keyword evidence="1" id="KW-0732">Signal</keyword>
<organism evidence="2">
    <name type="scientific">Aureoumbra lagunensis</name>
    <dbReference type="NCBI Taxonomy" id="44058"/>
    <lineage>
        <taxon>Eukaryota</taxon>
        <taxon>Sar</taxon>
        <taxon>Stramenopiles</taxon>
        <taxon>Ochrophyta</taxon>
        <taxon>Pelagophyceae</taxon>
        <taxon>Pelagomonadales</taxon>
        <taxon>Aureoumbra</taxon>
    </lineage>
</organism>
<evidence type="ECO:0000256" key="1">
    <source>
        <dbReference type="SAM" id="SignalP"/>
    </source>
</evidence>
<sequence length="446" mass="50891">MKKYDVVIFLCLCMFVESDTDRRRNVLLSDDNEIKPPIECEKKLSPQPQDKRPKLRIELWGKYGLLNNRLRCLANAISFALRNNGEVVLKGPWQSFVYAVIDVEILKQSSVIKFGQEENDETYNISLSCAEFFACGGPCHEKKGGIEKFKKAGGQKSRSRSLDLYKRIQEPAACGYGWVIPNLKARNLAKHALNSFATKKFDGYHQRLETQVHEEPVSKMCRDAARRLVHLAPVFYENVCSGLFPDMILPLRSHIRQPLFLASDRFNKTIFQEWSVFPSVFLYQDSQHSFSLDESYSKSAPSAMFKSKLGAALYAPRFQGGPKARQQALAVQVLPVLVDMLLLVHAMAFFPTPGSTMSQTVCFWRLLFLRDEERDEKKTNHNHYDYSRRKVIRSRQDQQQRHLVAPGLISSCEDLVVVPPDDSFSKQEVNHDPSSLSPTAAFMSLL</sequence>
<feature type="chain" id="PRO_5030625343" evidence="1">
    <location>
        <begin position="19"/>
        <end position="446"/>
    </location>
</feature>
<gene>
    <name evidence="2" type="ORF">ALAG00032_LOCUS6211</name>
</gene>
<evidence type="ECO:0000313" key="2">
    <source>
        <dbReference type="EMBL" id="CAE0365468.1"/>
    </source>
</evidence>
<protein>
    <submittedName>
        <fullName evidence="2">Uncharacterized protein</fullName>
    </submittedName>
</protein>
<accession>A0A7S3JUK0</accession>
<dbReference type="EMBL" id="HBIJ01008803">
    <property type="protein sequence ID" value="CAE0365468.1"/>
    <property type="molecule type" value="Transcribed_RNA"/>
</dbReference>